<comment type="catalytic activity">
    <reaction evidence="4">
        <text>(2E,4Z)-5-hydroxypenta-2,4-diene-1,2,5-tricarboxylate = (3E,5R)-5-carboxy-2-oxohept-3-enedioate</text>
        <dbReference type="Rhea" id="RHEA:18813"/>
        <dbReference type="ChEBI" id="CHEBI:47961"/>
        <dbReference type="ChEBI" id="CHEBI:87491"/>
        <dbReference type="EC" id="5.3.3.10"/>
    </reaction>
</comment>
<dbReference type="GO" id="GO:0018800">
    <property type="term" value="F:5-oxopent-3-ene-1,2,5-tricarboxylate decarboxylase activity"/>
    <property type="evidence" value="ECO:0007669"/>
    <property type="project" value="UniProtKB-EC"/>
</dbReference>
<keyword evidence="10" id="KW-1185">Reference proteome</keyword>
<protein>
    <submittedName>
        <fullName evidence="9">Fumarylacetoacetate hydrolase family protein</fullName>
    </submittedName>
</protein>
<organism evidence="9 10">
    <name type="scientific">Elongatibacter sediminis</name>
    <dbReference type="NCBI Taxonomy" id="3119006"/>
    <lineage>
        <taxon>Bacteria</taxon>
        <taxon>Pseudomonadati</taxon>
        <taxon>Pseudomonadota</taxon>
        <taxon>Gammaproteobacteria</taxon>
        <taxon>Chromatiales</taxon>
        <taxon>Wenzhouxiangellaceae</taxon>
        <taxon>Elongatibacter</taxon>
    </lineage>
</organism>
<reference evidence="9 10" key="1">
    <citation type="submission" date="2024-02" db="EMBL/GenBank/DDBJ databases">
        <title>A novel Wenzhouxiangellaceae bacterium, isolated from coastal sediments.</title>
        <authorList>
            <person name="Du Z.-J."/>
            <person name="Ye Y.-Q."/>
            <person name="Zhang X.-Y."/>
        </authorList>
    </citation>
    <scope>NUCLEOTIDE SEQUENCE [LARGE SCALE GENOMIC DNA]</scope>
    <source>
        <strain evidence="9 10">CH-27</strain>
    </source>
</reference>
<evidence type="ECO:0000256" key="5">
    <source>
        <dbReference type="ARBA" id="ARBA00057150"/>
    </source>
</evidence>
<dbReference type="InterPro" id="IPR051121">
    <property type="entry name" value="FAH"/>
</dbReference>
<name>A0AAW9RIX6_9GAMM</name>
<dbReference type="InterPro" id="IPR036663">
    <property type="entry name" value="Fumarylacetoacetase_C_sf"/>
</dbReference>
<dbReference type="EMBL" id="JAZHOG010000006">
    <property type="protein sequence ID" value="MEJ8568023.1"/>
    <property type="molecule type" value="Genomic_DNA"/>
</dbReference>
<proteinExistence type="inferred from homology"/>
<dbReference type="AlphaFoldDB" id="A0AAW9RIX6"/>
<dbReference type="PANTHER" id="PTHR42796">
    <property type="entry name" value="FUMARYLACETOACETATE HYDROLASE DOMAIN-CONTAINING PROTEIN 2A-RELATED"/>
    <property type="match status" value="1"/>
</dbReference>
<dbReference type="GO" id="GO:0008704">
    <property type="term" value="F:5-carboxymethyl-2-hydroxymuconate delta-isomerase activity"/>
    <property type="evidence" value="ECO:0007669"/>
    <property type="project" value="UniProtKB-EC"/>
</dbReference>
<comment type="pathway">
    <text evidence="6">Aromatic compound metabolism; 4-hydroxyphenylacetate degradation; pyruvate and succinate semialdehyde from 4-hydroxyphenylacetate: step 4/7.</text>
</comment>
<dbReference type="GO" id="GO:0016787">
    <property type="term" value="F:hydrolase activity"/>
    <property type="evidence" value="ECO:0007669"/>
    <property type="project" value="UniProtKB-KW"/>
</dbReference>
<dbReference type="PANTHER" id="PTHR42796:SF4">
    <property type="entry name" value="FUMARYLACETOACETATE HYDROLASE DOMAIN-CONTAINING PROTEIN 2A"/>
    <property type="match status" value="1"/>
</dbReference>
<feature type="domain" description="Fumarylacetoacetase-like C-terminal" evidence="8">
    <location>
        <begin position="75"/>
        <end position="289"/>
    </location>
</feature>
<sequence>MKLIRFGAAGKEQPGIVNDDGIWLDCSAFGTDWNESFFANGGPEALAGWLESNRPSCPVVPAHTRLGPPVARPSKLVCVGLNYVTHAREAGMEIPDEPVLFMKSTTSICGPFDDIVIPRIRSATGEEVAAQQTDWEVELAIVIGRECVRLSEQEAMDHVAGYVLHNDVSERETQLHRSGQWVKGKSFDSFAPLGPWLVTPDEIPDPGQLALWLKLNGEVMQNDNTREMIFPLPELIRYVSWHMRLLPGDIITTGTPFGVGMGLRPERYLRAGDEIELGIEGLGIARQRVTCDIDAMA</sequence>
<evidence type="ECO:0000256" key="2">
    <source>
        <dbReference type="ARBA" id="ARBA00022723"/>
    </source>
</evidence>
<dbReference type="Proteomes" id="UP001359886">
    <property type="component" value="Unassembled WGS sequence"/>
</dbReference>
<dbReference type="FunFam" id="3.90.850.10:FF:000002">
    <property type="entry name" value="2-hydroxyhepta-2,4-diene-1,7-dioate isomerase"/>
    <property type="match status" value="1"/>
</dbReference>
<comment type="function">
    <text evidence="5">Decarboxylates OPET (5-oxo-pent-3-ene-1,2,5-tricarboxylic acid) into HHDD (2-hydroxy-hept-2,4-diene-1,7-dioate) and isomerizes it to OHED (2-oxo-hept-3-ene-1,7-dioate).</text>
</comment>
<gene>
    <name evidence="9" type="ORF">V3330_10335</name>
</gene>
<comment type="catalytic activity">
    <reaction evidence="3">
        <text>(3E,5R)-5-carboxy-2-oxohept-3-enedioate + H(+) = (4Z)-2-oxohept-4-enedioate + CO2</text>
        <dbReference type="Rhea" id="RHEA:14397"/>
        <dbReference type="ChEBI" id="CHEBI:15378"/>
        <dbReference type="ChEBI" id="CHEBI:16526"/>
        <dbReference type="ChEBI" id="CHEBI:87491"/>
        <dbReference type="ChEBI" id="CHEBI:87507"/>
        <dbReference type="EC" id="4.1.1.68"/>
    </reaction>
</comment>
<dbReference type="SUPFAM" id="SSF56529">
    <property type="entry name" value="FAH"/>
    <property type="match status" value="1"/>
</dbReference>
<evidence type="ECO:0000256" key="7">
    <source>
        <dbReference type="ARBA" id="ARBA00060680"/>
    </source>
</evidence>
<evidence type="ECO:0000313" key="10">
    <source>
        <dbReference type="Proteomes" id="UP001359886"/>
    </source>
</evidence>
<evidence type="ECO:0000313" key="9">
    <source>
        <dbReference type="EMBL" id="MEJ8568023.1"/>
    </source>
</evidence>
<dbReference type="GO" id="GO:0019752">
    <property type="term" value="P:carboxylic acid metabolic process"/>
    <property type="evidence" value="ECO:0007669"/>
    <property type="project" value="UniProtKB-ARBA"/>
</dbReference>
<dbReference type="InterPro" id="IPR011234">
    <property type="entry name" value="Fumarylacetoacetase-like_C"/>
</dbReference>
<evidence type="ECO:0000256" key="6">
    <source>
        <dbReference type="ARBA" id="ARBA00060569"/>
    </source>
</evidence>
<evidence type="ECO:0000259" key="8">
    <source>
        <dbReference type="Pfam" id="PF01557"/>
    </source>
</evidence>
<dbReference type="Gene3D" id="3.90.850.10">
    <property type="entry name" value="Fumarylacetoacetase-like, C-terminal domain"/>
    <property type="match status" value="1"/>
</dbReference>
<evidence type="ECO:0000256" key="1">
    <source>
        <dbReference type="ARBA" id="ARBA00010211"/>
    </source>
</evidence>
<comment type="similarity">
    <text evidence="1">Belongs to the FAH family.</text>
</comment>
<keyword evidence="2" id="KW-0479">Metal-binding</keyword>
<evidence type="ECO:0000256" key="3">
    <source>
        <dbReference type="ARBA" id="ARBA00051258"/>
    </source>
</evidence>
<comment type="pathway">
    <text evidence="7">Aromatic compound metabolism; 4-hydroxyphenylacetate degradation; pyruvate and succinate semialdehyde from 4-hydroxyphenylacetate: step 5/7.</text>
</comment>
<dbReference type="GO" id="GO:0046872">
    <property type="term" value="F:metal ion binding"/>
    <property type="evidence" value="ECO:0007669"/>
    <property type="project" value="UniProtKB-KW"/>
</dbReference>
<dbReference type="RefSeq" id="WP_354695346.1">
    <property type="nucleotide sequence ID" value="NZ_JAZHOG010000006.1"/>
</dbReference>
<dbReference type="Pfam" id="PF01557">
    <property type="entry name" value="FAA_hydrolase"/>
    <property type="match status" value="1"/>
</dbReference>
<evidence type="ECO:0000256" key="4">
    <source>
        <dbReference type="ARBA" id="ARBA00052790"/>
    </source>
</evidence>
<comment type="caution">
    <text evidence="9">The sequence shown here is derived from an EMBL/GenBank/DDBJ whole genome shotgun (WGS) entry which is preliminary data.</text>
</comment>
<keyword evidence="9" id="KW-0378">Hydrolase</keyword>
<accession>A0AAW9RIX6</accession>